<evidence type="ECO:0000256" key="1">
    <source>
        <dbReference type="SAM" id="SignalP"/>
    </source>
</evidence>
<protein>
    <submittedName>
        <fullName evidence="3">DUF1929 domain-containing protein</fullName>
    </submittedName>
</protein>
<dbReference type="AlphaFoldDB" id="A0A540W656"/>
<name>A0A540W656_9ACTN</name>
<dbReference type="Gene3D" id="2.130.10.80">
    <property type="entry name" value="Galactose oxidase/kelch, beta-propeller"/>
    <property type="match status" value="1"/>
</dbReference>
<dbReference type="Pfam" id="PF09118">
    <property type="entry name" value="GO-like_E_set"/>
    <property type="match status" value="1"/>
</dbReference>
<keyword evidence="1" id="KW-0732">Signal</keyword>
<dbReference type="RefSeq" id="WP_141635034.1">
    <property type="nucleotide sequence ID" value="NZ_VIGB01000003.1"/>
</dbReference>
<comment type="caution">
    <text evidence="3">The sequence shown here is derived from an EMBL/GenBank/DDBJ whole genome shotgun (WGS) entry which is preliminary data.</text>
</comment>
<feature type="chain" id="PRO_5021789497" evidence="1">
    <location>
        <begin position="39"/>
        <end position="647"/>
    </location>
</feature>
<evidence type="ECO:0000259" key="2">
    <source>
        <dbReference type="Pfam" id="PF09118"/>
    </source>
</evidence>
<dbReference type="SUPFAM" id="SSF81296">
    <property type="entry name" value="E set domains"/>
    <property type="match status" value="1"/>
</dbReference>
<sequence length="647" mass="69721">MSRTAVPPGRRLAALLRACTVAAVAASTALAVPLSAGAATTSPDEQPITAAQVQAETRADEVRAFGPEEAGYLAWQRLESRAGLREAAHTRAEGGPDNGYPLPIRVHRLEMLTKTQAELNKKFDPSVFGKFTDYFTSPEYGDHVALLPTGKVLLFSFEPVETDPTQEPAPTNIIGSANKGRAYLWDPSLGTGSNAFTAVPPPNVVLDDGTGANRPAPFFCAGHSYLANGMVGIFGGNLGGNGGAGAKLSLIFDPWTEKWTKNPDMSVGRWYPSVVTGADGRQLIMSGQSEIGWGTPTPIVERFPAKKDPVVYDSKKVPMGPVDRFGADAPFTTDYPQLFSLNDGKIYALGRVPSQQWVFDTKNESRADLPPRPDKLDPGVTNRNYGSAVALPNGAKGPDSVLILGGNRSDPNTYKLSGGKWSTDTPRAFGRTQDDTLIFPDGNLFTVNGAFDIRDYGNGAYNPNADLKYRQTEMRDKDGNWKLGPVQRLPRGYHSNAVILPDGRVMITGDELQQIANNPNIKTENGGTIEIYEPWYLHSGTRPKLDSAPTDGVRYNRSFDVTSSTQGQVTRAVLMSPITSTHSVDTAQRHVELQIAKRDGNKLTLQSPPSTNAAPPGYYMLFLLDANGVPSEAKWVKLDATSGGSLP</sequence>
<reference evidence="3 4" key="1">
    <citation type="submission" date="2019-06" db="EMBL/GenBank/DDBJ databases">
        <title>Description of Kitasatospora acidophila sp. nov. isolated from pine grove soil, and reclassification of Streptomyces novaecaesareae to Kitasatospora novaeceasareae comb. nov.</title>
        <authorList>
            <person name="Kim M.J."/>
        </authorList>
    </citation>
    <scope>NUCLEOTIDE SEQUENCE [LARGE SCALE GENOMIC DNA]</scope>
    <source>
        <strain evidence="3 4">MMS16-CNU292</strain>
    </source>
</reference>
<dbReference type="EMBL" id="VIGB01000003">
    <property type="protein sequence ID" value="TQF04463.1"/>
    <property type="molecule type" value="Genomic_DNA"/>
</dbReference>
<accession>A0A540W656</accession>
<dbReference type="SUPFAM" id="SSF50965">
    <property type="entry name" value="Galactose oxidase, central domain"/>
    <property type="match status" value="1"/>
</dbReference>
<keyword evidence="4" id="KW-1185">Reference proteome</keyword>
<feature type="domain" description="Galactose oxidase-like Early set" evidence="2">
    <location>
        <begin position="542"/>
        <end position="637"/>
    </location>
</feature>
<dbReference type="InterPro" id="IPR015202">
    <property type="entry name" value="GO-like_E_set"/>
</dbReference>
<dbReference type="InterPro" id="IPR013783">
    <property type="entry name" value="Ig-like_fold"/>
</dbReference>
<proteinExistence type="predicted"/>
<dbReference type="InterPro" id="IPR014756">
    <property type="entry name" value="Ig_E-set"/>
</dbReference>
<dbReference type="InterPro" id="IPR037293">
    <property type="entry name" value="Gal_Oxidase_central_sf"/>
</dbReference>
<feature type="signal peptide" evidence="1">
    <location>
        <begin position="1"/>
        <end position="38"/>
    </location>
</feature>
<dbReference type="Proteomes" id="UP000319103">
    <property type="component" value="Unassembled WGS sequence"/>
</dbReference>
<evidence type="ECO:0000313" key="3">
    <source>
        <dbReference type="EMBL" id="TQF04463.1"/>
    </source>
</evidence>
<dbReference type="OrthoDB" id="601499at2"/>
<dbReference type="InterPro" id="IPR011043">
    <property type="entry name" value="Gal_Oxase/kelch_b-propeller"/>
</dbReference>
<gene>
    <name evidence="3" type="ORF">E6W39_22335</name>
</gene>
<dbReference type="GO" id="GO:0005975">
    <property type="term" value="P:carbohydrate metabolic process"/>
    <property type="evidence" value="ECO:0007669"/>
    <property type="project" value="UniProtKB-ARBA"/>
</dbReference>
<dbReference type="PANTHER" id="PTHR32208:SF21">
    <property type="entry name" value="LOW QUALITY PROTEIN: ALDEHYDE OXIDASE GLOX-LIKE"/>
    <property type="match status" value="1"/>
</dbReference>
<dbReference type="Gene3D" id="2.60.40.10">
    <property type="entry name" value="Immunoglobulins"/>
    <property type="match status" value="1"/>
</dbReference>
<organism evidence="3 4">
    <name type="scientific">Kitasatospora acidiphila</name>
    <dbReference type="NCBI Taxonomy" id="2567942"/>
    <lineage>
        <taxon>Bacteria</taxon>
        <taxon>Bacillati</taxon>
        <taxon>Actinomycetota</taxon>
        <taxon>Actinomycetes</taxon>
        <taxon>Kitasatosporales</taxon>
        <taxon>Streptomycetaceae</taxon>
        <taxon>Kitasatospora</taxon>
    </lineage>
</organism>
<dbReference type="CDD" id="cd02851">
    <property type="entry name" value="E_set_GO_C"/>
    <property type="match status" value="1"/>
</dbReference>
<dbReference type="PANTHER" id="PTHR32208">
    <property type="entry name" value="SECRETED PROTEIN-RELATED"/>
    <property type="match status" value="1"/>
</dbReference>
<evidence type="ECO:0000313" key="4">
    <source>
        <dbReference type="Proteomes" id="UP000319103"/>
    </source>
</evidence>